<comment type="caution">
    <text evidence="2">The sequence shown here is derived from an EMBL/GenBank/DDBJ whole genome shotgun (WGS) entry which is preliminary data.</text>
</comment>
<sequence>MIARLLAGPIKNEKGVSDLIVLLIVLPIFFAITVMMVTLFTFKMRQAKLDDIKDRALQMVETAGYLTPAIEDDIRTKMASLGYDAVTKSGTNFPTFAGSTMNKVRKNDADPTVKLVIQYPASDLAKLMVFFGVASTEDPGYFYLEGYGRSEQK</sequence>
<dbReference type="RefSeq" id="WP_208848644.1">
    <property type="nucleotide sequence ID" value="NZ_JAGGDJ010000012.1"/>
</dbReference>
<evidence type="ECO:0000256" key="1">
    <source>
        <dbReference type="SAM" id="Phobius"/>
    </source>
</evidence>
<keyword evidence="1" id="KW-0812">Transmembrane</keyword>
<keyword evidence="3" id="KW-1185">Reference proteome</keyword>
<evidence type="ECO:0000313" key="2">
    <source>
        <dbReference type="EMBL" id="MBO7745819.1"/>
    </source>
</evidence>
<keyword evidence="1" id="KW-1133">Transmembrane helix</keyword>
<dbReference type="EMBL" id="JAGGDJ010000012">
    <property type="protein sequence ID" value="MBO7745819.1"/>
    <property type="molecule type" value="Genomic_DNA"/>
</dbReference>
<feature type="transmembrane region" description="Helical" evidence="1">
    <location>
        <begin position="20"/>
        <end position="42"/>
    </location>
</feature>
<dbReference type="Proteomes" id="UP000670947">
    <property type="component" value="Unassembled WGS sequence"/>
</dbReference>
<reference evidence="2 3" key="1">
    <citation type="submission" date="2021-03" db="EMBL/GenBank/DDBJ databases">
        <title>Paenibacillus artemisicola MWE-103 whole genome sequence.</title>
        <authorList>
            <person name="Ham Y.J."/>
        </authorList>
    </citation>
    <scope>NUCLEOTIDE SEQUENCE [LARGE SCALE GENOMIC DNA]</scope>
    <source>
        <strain evidence="2 3">MWE-103</strain>
    </source>
</reference>
<gene>
    <name evidence="2" type="ORF">I8J29_16545</name>
</gene>
<evidence type="ECO:0000313" key="3">
    <source>
        <dbReference type="Proteomes" id="UP000670947"/>
    </source>
</evidence>
<keyword evidence="1" id="KW-0472">Membrane</keyword>
<organism evidence="2 3">
    <name type="scientific">Paenibacillus artemisiicola</name>
    <dbReference type="NCBI Taxonomy" id="1172618"/>
    <lineage>
        <taxon>Bacteria</taxon>
        <taxon>Bacillati</taxon>
        <taxon>Bacillota</taxon>
        <taxon>Bacilli</taxon>
        <taxon>Bacillales</taxon>
        <taxon>Paenibacillaceae</taxon>
        <taxon>Paenibacillus</taxon>
    </lineage>
</organism>
<protein>
    <submittedName>
        <fullName evidence="2">Uncharacterized protein</fullName>
    </submittedName>
</protein>
<name>A0ABS3WBX0_9BACL</name>
<proteinExistence type="predicted"/>
<accession>A0ABS3WBX0</accession>